<accession>A0AAJ5VUW4</accession>
<dbReference type="SUPFAM" id="SSF55729">
    <property type="entry name" value="Acyl-CoA N-acyltransferases (Nat)"/>
    <property type="match status" value="1"/>
</dbReference>
<dbReference type="InterPro" id="IPR000182">
    <property type="entry name" value="GNAT_dom"/>
</dbReference>
<dbReference type="PROSITE" id="PS51186">
    <property type="entry name" value="GNAT"/>
    <property type="match status" value="1"/>
</dbReference>
<dbReference type="Pfam" id="PF00583">
    <property type="entry name" value="Acetyltransf_1"/>
    <property type="match status" value="1"/>
</dbReference>
<evidence type="ECO:0000313" key="2">
    <source>
        <dbReference type="EMBL" id="WEK04365.1"/>
    </source>
</evidence>
<dbReference type="GO" id="GO:0016747">
    <property type="term" value="F:acyltransferase activity, transferring groups other than amino-acyl groups"/>
    <property type="evidence" value="ECO:0007669"/>
    <property type="project" value="InterPro"/>
</dbReference>
<name>A0AAJ5VUW4_9HYPH</name>
<dbReference type="Proteomes" id="UP001217476">
    <property type="component" value="Chromosome"/>
</dbReference>
<protein>
    <submittedName>
        <fullName evidence="2">GNAT family N-acetyltransferase</fullName>
    </submittedName>
</protein>
<dbReference type="PANTHER" id="PTHR43072">
    <property type="entry name" value="N-ACETYLTRANSFERASE"/>
    <property type="match status" value="1"/>
</dbReference>
<evidence type="ECO:0000259" key="1">
    <source>
        <dbReference type="PROSITE" id="PS51186"/>
    </source>
</evidence>
<dbReference type="Gene3D" id="3.40.630.30">
    <property type="match status" value="1"/>
</dbReference>
<evidence type="ECO:0000313" key="3">
    <source>
        <dbReference type="Proteomes" id="UP001217476"/>
    </source>
</evidence>
<dbReference type="InterPro" id="IPR016181">
    <property type="entry name" value="Acyl_CoA_acyltransferase"/>
</dbReference>
<dbReference type="CDD" id="cd04301">
    <property type="entry name" value="NAT_SF"/>
    <property type="match status" value="1"/>
</dbReference>
<feature type="domain" description="N-acetyltransferase" evidence="1">
    <location>
        <begin position="1"/>
        <end position="165"/>
    </location>
</feature>
<gene>
    <name evidence="2" type="ORF">P0Y65_19655</name>
</gene>
<reference evidence="2" key="1">
    <citation type="submission" date="2023-03" db="EMBL/GenBank/DDBJ databases">
        <title>Andean soil-derived lignocellulolytic bacterial consortium as a source of novel taxa and putative plastic-active enzymes.</title>
        <authorList>
            <person name="Diaz-Garcia L."/>
            <person name="Chuvochina M."/>
            <person name="Feuerriegel G."/>
            <person name="Bunk B."/>
            <person name="Sproer C."/>
            <person name="Streit W.R."/>
            <person name="Rodriguez L.M."/>
            <person name="Overmann J."/>
            <person name="Jimenez D.J."/>
        </authorList>
    </citation>
    <scope>NUCLEOTIDE SEQUENCE</scope>
    <source>
        <strain evidence="2">MAG 4196</strain>
    </source>
</reference>
<dbReference type="EMBL" id="CP119312">
    <property type="protein sequence ID" value="WEK04365.1"/>
    <property type="molecule type" value="Genomic_DNA"/>
</dbReference>
<sequence>MLVRPTVESDLRAITAIYAGAVAAGVGSYELEAPDVSEMTRRWQSRISAGYPHIVAVVEDAVVGFSYAGRFRTRPAYRFLVEDSIFVAADSQGTGVGNALLTELIRLCEERGYRQMLALIAGSNENPGSVRLHDRLGFRRSGLIEGSAFKHGRWIDTLLMQRALGDGKDSLSPRLQSRPV</sequence>
<organism evidence="2 3">
    <name type="scientific">Candidatus Devosia phytovorans</name>
    <dbReference type="NCBI Taxonomy" id="3121372"/>
    <lineage>
        <taxon>Bacteria</taxon>
        <taxon>Pseudomonadati</taxon>
        <taxon>Pseudomonadota</taxon>
        <taxon>Alphaproteobacteria</taxon>
        <taxon>Hyphomicrobiales</taxon>
        <taxon>Devosiaceae</taxon>
        <taxon>Devosia</taxon>
    </lineage>
</organism>
<dbReference type="PANTHER" id="PTHR43072:SF8">
    <property type="entry name" value="ACYLTRANSFERASE FABY-RELATED"/>
    <property type="match status" value="1"/>
</dbReference>
<dbReference type="AlphaFoldDB" id="A0AAJ5VUW4"/>
<proteinExistence type="predicted"/>